<keyword evidence="2 5" id="KW-0489">Methyltransferase</keyword>
<keyword evidence="3 5" id="KW-0808">Transferase</keyword>
<dbReference type="NCBIfam" id="TIGR00186">
    <property type="entry name" value="rRNA_methyl_3"/>
    <property type="match status" value="1"/>
</dbReference>
<organism evidence="5 6">
    <name type="scientific">Mariprofundus ferrooxydans PV-1</name>
    <dbReference type="NCBI Taxonomy" id="314345"/>
    <lineage>
        <taxon>Bacteria</taxon>
        <taxon>Pseudomonadati</taxon>
        <taxon>Pseudomonadota</taxon>
        <taxon>Candidatius Mariprofundia</taxon>
        <taxon>Mariprofundales</taxon>
        <taxon>Mariprofundaceae</taxon>
        <taxon>Mariprofundus</taxon>
    </lineage>
</organism>
<evidence type="ECO:0000256" key="3">
    <source>
        <dbReference type="ARBA" id="ARBA00022679"/>
    </source>
</evidence>
<proteinExistence type="inferred from homology"/>
<dbReference type="OrthoDB" id="5290758at2"/>
<dbReference type="InterPro" id="IPR004441">
    <property type="entry name" value="rRNA_MeTrfase_TrmH"/>
</dbReference>
<evidence type="ECO:0000259" key="4">
    <source>
        <dbReference type="SMART" id="SM00967"/>
    </source>
</evidence>
<dbReference type="PANTHER" id="PTHR46429:SF1">
    <property type="entry name" value="23S RRNA (GUANOSINE-2'-O-)-METHYLTRANSFERASE RLMB"/>
    <property type="match status" value="1"/>
</dbReference>
<dbReference type="GO" id="GO:0006396">
    <property type="term" value="P:RNA processing"/>
    <property type="evidence" value="ECO:0007669"/>
    <property type="project" value="InterPro"/>
</dbReference>
<dbReference type="STRING" id="314344.AL013_07115"/>
<dbReference type="GO" id="GO:0032259">
    <property type="term" value="P:methylation"/>
    <property type="evidence" value="ECO:0007669"/>
    <property type="project" value="UniProtKB-KW"/>
</dbReference>
<dbReference type="FunFam" id="3.40.1280.10:FF:000008">
    <property type="entry name" value="Group 3 RNA methyltransferase TrmH"/>
    <property type="match status" value="1"/>
</dbReference>
<dbReference type="InterPro" id="IPR029064">
    <property type="entry name" value="Ribosomal_eL30-like_sf"/>
</dbReference>
<name>Q0EVP7_9PROT</name>
<dbReference type="CDD" id="cd18103">
    <property type="entry name" value="SpoU-like_RlmB"/>
    <property type="match status" value="1"/>
</dbReference>
<dbReference type="Gene3D" id="3.40.1280.10">
    <property type="match status" value="1"/>
</dbReference>
<dbReference type="HOGENOM" id="CLU_021322_0_1_0"/>
<evidence type="ECO:0000313" key="6">
    <source>
        <dbReference type="Proteomes" id="UP000005297"/>
    </source>
</evidence>
<dbReference type="GO" id="GO:0005829">
    <property type="term" value="C:cytosol"/>
    <property type="evidence" value="ECO:0007669"/>
    <property type="project" value="TreeGrafter"/>
</dbReference>
<dbReference type="InterPro" id="IPR029028">
    <property type="entry name" value="Alpha/beta_knot_MTases"/>
</dbReference>
<sequence>MSVLAGIHAVKHALDAGDSIDELLIEKGKHHPRLNELIHLAKKHSIRFSFVPKEALARLAEGVPHQGVVAKMVAAGAQAVPTFEAWLKTVDMETAPMVLLLDQVTDPHNLGACVRTAEAAGCAAVIVLKDHAADVHSPVVAKAACGALSRLPVLRVINMKRCIEQLQQQGFWTVGLAGEAELSIYDAKLSGATAVVMGSEDKGVRRLVRETCDQLIHIPMPGVVESLNVSVATGVALFEINRQRVTA</sequence>
<feature type="domain" description="RNA 2-O ribose methyltransferase substrate binding" evidence="4">
    <location>
        <begin position="3"/>
        <end position="78"/>
    </location>
</feature>
<dbReference type="EMBL" id="AATS01000028">
    <property type="protein sequence ID" value="EAU53352.1"/>
    <property type="molecule type" value="Genomic_DNA"/>
</dbReference>
<dbReference type="Gene3D" id="3.30.1330.30">
    <property type="match status" value="1"/>
</dbReference>
<dbReference type="Proteomes" id="UP000005297">
    <property type="component" value="Unassembled WGS sequence"/>
</dbReference>
<dbReference type="InterPro" id="IPR029026">
    <property type="entry name" value="tRNA_m1G_MTases_N"/>
</dbReference>
<reference evidence="5 6" key="1">
    <citation type="submission" date="2006-09" db="EMBL/GenBank/DDBJ databases">
        <authorList>
            <person name="Emerson D."/>
            <person name="Ferriera S."/>
            <person name="Johnson J."/>
            <person name="Kravitz S."/>
            <person name="Halpern A."/>
            <person name="Remington K."/>
            <person name="Beeson K."/>
            <person name="Tran B."/>
            <person name="Rogers Y.-H."/>
            <person name="Friedman R."/>
            <person name="Venter J.C."/>
        </authorList>
    </citation>
    <scope>NUCLEOTIDE SEQUENCE [LARGE SCALE GENOMIC DNA]</scope>
    <source>
        <strain evidence="5 6">PV-1</strain>
    </source>
</reference>
<evidence type="ECO:0000256" key="2">
    <source>
        <dbReference type="ARBA" id="ARBA00022603"/>
    </source>
</evidence>
<dbReference type="InterPro" id="IPR001537">
    <property type="entry name" value="SpoU_MeTrfase"/>
</dbReference>
<dbReference type="eggNOG" id="COG0566">
    <property type="taxonomic scope" value="Bacteria"/>
</dbReference>
<dbReference type="GO" id="GO:0008173">
    <property type="term" value="F:RNA methyltransferase activity"/>
    <property type="evidence" value="ECO:0007669"/>
    <property type="project" value="InterPro"/>
</dbReference>
<protein>
    <submittedName>
        <fullName evidence="5">RNA methyltransferase, TrmH family, group 3</fullName>
    </submittedName>
</protein>
<dbReference type="GO" id="GO:0003723">
    <property type="term" value="F:RNA binding"/>
    <property type="evidence" value="ECO:0007669"/>
    <property type="project" value="InterPro"/>
</dbReference>
<comment type="similarity">
    <text evidence="1">Belongs to the class IV-like SAM-binding methyltransferase superfamily. RNA methyltransferase TrmH family.</text>
</comment>
<dbReference type="PANTHER" id="PTHR46429">
    <property type="entry name" value="23S RRNA (GUANOSINE-2'-O-)-METHYLTRANSFERASE RLMB"/>
    <property type="match status" value="1"/>
</dbReference>
<accession>Q0EVP7</accession>
<dbReference type="RefSeq" id="WP_009849508.1">
    <property type="nucleotide sequence ID" value="NZ_DS022294.1"/>
</dbReference>
<dbReference type="FunCoup" id="Q0EVP7">
    <property type="interactions" value="460"/>
</dbReference>
<dbReference type="AlphaFoldDB" id="Q0EVP7"/>
<dbReference type="InParanoid" id="Q0EVP7"/>
<dbReference type="Pfam" id="PF00588">
    <property type="entry name" value="SpoU_methylase"/>
    <property type="match status" value="1"/>
</dbReference>
<keyword evidence="6" id="KW-1185">Reference proteome</keyword>
<dbReference type="SMART" id="SM00967">
    <property type="entry name" value="SpoU_sub_bind"/>
    <property type="match status" value="1"/>
</dbReference>
<dbReference type="Pfam" id="PF08032">
    <property type="entry name" value="SpoU_sub_bind"/>
    <property type="match status" value="1"/>
</dbReference>
<evidence type="ECO:0000256" key="1">
    <source>
        <dbReference type="ARBA" id="ARBA00007228"/>
    </source>
</evidence>
<dbReference type="SUPFAM" id="SSF75217">
    <property type="entry name" value="alpha/beta knot"/>
    <property type="match status" value="1"/>
</dbReference>
<comment type="caution">
    <text evidence="5">The sequence shown here is derived from an EMBL/GenBank/DDBJ whole genome shotgun (WGS) entry which is preliminary data.</text>
</comment>
<dbReference type="InterPro" id="IPR013123">
    <property type="entry name" value="SpoU_subst-bd"/>
</dbReference>
<dbReference type="SUPFAM" id="SSF55315">
    <property type="entry name" value="L30e-like"/>
    <property type="match status" value="1"/>
</dbReference>
<evidence type="ECO:0000313" key="5">
    <source>
        <dbReference type="EMBL" id="EAU53352.1"/>
    </source>
</evidence>
<gene>
    <name evidence="5" type="ORF">SPV1_09959</name>
</gene>